<gene>
    <name evidence="5" type="ORF">LVJ94_03280</name>
</gene>
<evidence type="ECO:0000256" key="4">
    <source>
        <dbReference type="SAM" id="SignalP"/>
    </source>
</evidence>
<dbReference type="Proteomes" id="UP001374803">
    <property type="component" value="Chromosome"/>
</dbReference>
<protein>
    <submittedName>
        <fullName evidence="5">FG-GAP repeat protein</fullName>
    </submittedName>
</protein>
<evidence type="ECO:0000256" key="3">
    <source>
        <dbReference type="ARBA" id="ARBA00023180"/>
    </source>
</evidence>
<dbReference type="Gene3D" id="2.130.10.130">
    <property type="entry name" value="Integrin alpha, N-terminal"/>
    <property type="match status" value="2"/>
</dbReference>
<dbReference type="InterPro" id="IPR013519">
    <property type="entry name" value="Int_alpha_beta-p"/>
</dbReference>
<keyword evidence="3" id="KW-0325">Glycoprotein</keyword>
<dbReference type="SUPFAM" id="SSF69318">
    <property type="entry name" value="Integrin alpha N-terminal domain"/>
    <property type="match status" value="1"/>
</dbReference>
<dbReference type="InterPro" id="IPR028994">
    <property type="entry name" value="Integrin_alpha_N"/>
</dbReference>
<keyword evidence="2" id="KW-0677">Repeat</keyword>
<evidence type="ECO:0000313" key="5">
    <source>
        <dbReference type="EMBL" id="WXB06269.1"/>
    </source>
</evidence>
<reference evidence="5" key="1">
    <citation type="submission" date="2021-12" db="EMBL/GenBank/DDBJ databases">
        <title>Discovery of the Pendulisporaceae a myxobacterial family with distinct sporulation behavior and unique specialized metabolism.</title>
        <authorList>
            <person name="Garcia R."/>
            <person name="Popoff A."/>
            <person name="Bader C.D."/>
            <person name="Loehr J."/>
            <person name="Walesch S."/>
            <person name="Walt C."/>
            <person name="Boldt J."/>
            <person name="Bunk B."/>
            <person name="Haeckl F.J.F.P.J."/>
            <person name="Gunesch A.P."/>
            <person name="Birkelbach J."/>
            <person name="Nuebel U."/>
            <person name="Pietschmann T."/>
            <person name="Bach T."/>
            <person name="Mueller R."/>
        </authorList>
    </citation>
    <scope>NUCLEOTIDE SEQUENCE</scope>
    <source>
        <strain evidence="5">MSr11367</strain>
    </source>
</reference>
<name>A0ABZ2L9M2_9BACT</name>
<accession>A0ABZ2L9M2</accession>
<dbReference type="PROSITE" id="PS51470">
    <property type="entry name" value="FG_GAP"/>
    <property type="match status" value="1"/>
</dbReference>
<dbReference type="PANTHER" id="PTHR36220:SF1">
    <property type="entry name" value="GAMMA TUBULIN COMPLEX COMPONENT C-TERMINAL DOMAIN-CONTAINING PROTEIN"/>
    <property type="match status" value="1"/>
</dbReference>
<evidence type="ECO:0000313" key="6">
    <source>
        <dbReference type="Proteomes" id="UP001374803"/>
    </source>
</evidence>
<feature type="signal peptide" evidence="4">
    <location>
        <begin position="1"/>
        <end position="26"/>
    </location>
</feature>
<dbReference type="InterPro" id="IPR013517">
    <property type="entry name" value="FG-GAP"/>
</dbReference>
<feature type="chain" id="PRO_5046252807" evidence="4">
    <location>
        <begin position="27"/>
        <end position="415"/>
    </location>
</feature>
<evidence type="ECO:0000256" key="2">
    <source>
        <dbReference type="ARBA" id="ARBA00022737"/>
    </source>
</evidence>
<evidence type="ECO:0000256" key="1">
    <source>
        <dbReference type="ARBA" id="ARBA00022729"/>
    </source>
</evidence>
<proteinExistence type="predicted"/>
<dbReference type="RefSeq" id="WP_394835917.1">
    <property type="nucleotide sequence ID" value="NZ_CP089929.1"/>
</dbReference>
<dbReference type="EMBL" id="CP089983">
    <property type="protein sequence ID" value="WXB06269.1"/>
    <property type="molecule type" value="Genomic_DNA"/>
</dbReference>
<dbReference type="SMART" id="SM00191">
    <property type="entry name" value="Int_alpha"/>
    <property type="match status" value="4"/>
</dbReference>
<keyword evidence="6" id="KW-1185">Reference proteome</keyword>
<dbReference type="Pfam" id="PF14312">
    <property type="entry name" value="FG-GAP_2"/>
    <property type="match status" value="6"/>
</dbReference>
<keyword evidence="1 4" id="KW-0732">Signal</keyword>
<sequence length="415" mass="43067">MNTTLGFRKMTFVHRAALGGIALAMAACSGVDRSEPTEGHRATSLVLASQQATLSASDASMQDLFGLQVAIDGDTAAVLGQTNNGGSSPDPGLAVYVFTRTGTGWVEQQKLTPSERVTQNDFGQIAIDGDTIAMGSHHGVYIFARSGSTWGEQQKLAPRAEDSTFGASVALDGDTLVAGAPTEDAAESRAGAAYVFTRSGTSWSEQQRIVAADGQIRDLFGFAVAVDGDRIAVGADAASERGFYTGAAYVFARSATGWTQQQKLLPDAVTGGDEFGGRLALKGGTLVIGSPGDDTKGEDTGALYVFTESNATWVEQTKLFSSEAVPSQILGASVAIDGSTIVAGTKVITENGGVAYTFERSTDGQWTQHEKLAPSDPEKVYLFGYCVAVSGSTKLVGALVRDPSGHGAAYVFGPS</sequence>
<organism evidence="5 6">
    <name type="scientific">Pendulispora rubella</name>
    <dbReference type="NCBI Taxonomy" id="2741070"/>
    <lineage>
        <taxon>Bacteria</taxon>
        <taxon>Pseudomonadati</taxon>
        <taxon>Myxococcota</taxon>
        <taxon>Myxococcia</taxon>
        <taxon>Myxococcales</taxon>
        <taxon>Sorangiineae</taxon>
        <taxon>Pendulisporaceae</taxon>
        <taxon>Pendulispora</taxon>
    </lineage>
</organism>
<dbReference type="PANTHER" id="PTHR36220">
    <property type="entry name" value="UNNAMED PRODUCT"/>
    <property type="match status" value="1"/>
</dbReference>